<keyword evidence="6 7" id="KW-0472">Membrane</keyword>
<feature type="transmembrane region" description="Helical" evidence="7">
    <location>
        <begin position="140"/>
        <end position="163"/>
    </location>
</feature>
<proteinExistence type="predicted"/>
<feature type="transmembrane region" description="Helical" evidence="7">
    <location>
        <begin position="62"/>
        <end position="83"/>
    </location>
</feature>
<dbReference type="InterPro" id="IPR036640">
    <property type="entry name" value="ABC1_TM_sf"/>
</dbReference>
<evidence type="ECO:0000313" key="10">
    <source>
        <dbReference type="EMBL" id="QKE89883.1"/>
    </source>
</evidence>
<dbReference type="PANTHER" id="PTHR24221">
    <property type="entry name" value="ATP-BINDING CASSETTE SUB-FAMILY B"/>
    <property type="match status" value="1"/>
</dbReference>
<dbReference type="PROSITE" id="PS50893">
    <property type="entry name" value="ABC_TRANSPORTER_2"/>
    <property type="match status" value="1"/>
</dbReference>
<dbReference type="AlphaFoldDB" id="A0A6M8HN80"/>
<keyword evidence="3" id="KW-0547">Nucleotide-binding</keyword>
<dbReference type="GO" id="GO:0016887">
    <property type="term" value="F:ATP hydrolysis activity"/>
    <property type="evidence" value="ECO:0007669"/>
    <property type="project" value="InterPro"/>
</dbReference>
<evidence type="ECO:0000313" key="11">
    <source>
        <dbReference type="Proteomes" id="UP000500767"/>
    </source>
</evidence>
<dbReference type="Gene3D" id="1.20.1560.10">
    <property type="entry name" value="ABC transporter type 1, transmembrane domain"/>
    <property type="match status" value="1"/>
</dbReference>
<dbReference type="GO" id="GO:0005524">
    <property type="term" value="F:ATP binding"/>
    <property type="evidence" value="ECO:0007669"/>
    <property type="project" value="UniProtKB-KW"/>
</dbReference>
<dbReference type="PROSITE" id="PS50929">
    <property type="entry name" value="ABC_TM1F"/>
    <property type="match status" value="1"/>
</dbReference>
<protein>
    <submittedName>
        <fullName evidence="10">Thiol reductant ABC exporter subunit CydC</fullName>
    </submittedName>
</protein>
<dbReference type="Proteomes" id="UP000500767">
    <property type="component" value="Chromosome"/>
</dbReference>
<dbReference type="InterPro" id="IPR027417">
    <property type="entry name" value="P-loop_NTPase"/>
</dbReference>
<evidence type="ECO:0000256" key="1">
    <source>
        <dbReference type="ARBA" id="ARBA00004651"/>
    </source>
</evidence>
<dbReference type="GO" id="GO:0045454">
    <property type="term" value="P:cell redox homeostasis"/>
    <property type="evidence" value="ECO:0007669"/>
    <property type="project" value="InterPro"/>
</dbReference>
<dbReference type="GO" id="GO:0140359">
    <property type="term" value="F:ABC-type transporter activity"/>
    <property type="evidence" value="ECO:0007669"/>
    <property type="project" value="InterPro"/>
</dbReference>
<dbReference type="GO" id="GO:0034040">
    <property type="term" value="F:ATPase-coupled lipid transmembrane transporter activity"/>
    <property type="evidence" value="ECO:0007669"/>
    <property type="project" value="TreeGrafter"/>
</dbReference>
<feature type="transmembrane region" description="Helical" evidence="7">
    <location>
        <begin position="169"/>
        <end position="188"/>
    </location>
</feature>
<dbReference type="InterPro" id="IPR003593">
    <property type="entry name" value="AAA+_ATPase"/>
</dbReference>
<evidence type="ECO:0000256" key="4">
    <source>
        <dbReference type="ARBA" id="ARBA00022840"/>
    </source>
</evidence>
<dbReference type="InterPro" id="IPR011527">
    <property type="entry name" value="ABC1_TM_dom"/>
</dbReference>
<dbReference type="Pfam" id="PF00664">
    <property type="entry name" value="ABC_membrane"/>
    <property type="match status" value="1"/>
</dbReference>
<feature type="domain" description="ABC transporter" evidence="8">
    <location>
        <begin position="344"/>
        <end position="561"/>
    </location>
</feature>
<dbReference type="CDD" id="cd03228">
    <property type="entry name" value="ABCC_MRP_Like"/>
    <property type="match status" value="1"/>
</dbReference>
<keyword evidence="2 7" id="KW-0812">Transmembrane</keyword>
<feature type="domain" description="ABC transmembrane type-1" evidence="9">
    <location>
        <begin position="32"/>
        <end position="315"/>
    </location>
</feature>
<dbReference type="GO" id="GO:0034775">
    <property type="term" value="P:glutathione transmembrane transport"/>
    <property type="evidence" value="ECO:0007669"/>
    <property type="project" value="InterPro"/>
</dbReference>
<dbReference type="PANTHER" id="PTHR24221:SF653">
    <property type="entry name" value="TRANSPORT ATP-BINDING PROTEIN CYDC"/>
    <property type="match status" value="1"/>
</dbReference>
<organism evidence="10 11">
    <name type="scientific">Lichenicola cladoniae</name>
    <dbReference type="NCBI Taxonomy" id="1484109"/>
    <lineage>
        <taxon>Bacteria</taxon>
        <taxon>Pseudomonadati</taxon>
        <taxon>Pseudomonadota</taxon>
        <taxon>Alphaproteobacteria</taxon>
        <taxon>Acetobacterales</taxon>
        <taxon>Acetobacteraceae</taxon>
        <taxon>Lichenicola</taxon>
    </lineage>
</organism>
<dbReference type="SUPFAM" id="SSF52540">
    <property type="entry name" value="P-loop containing nucleoside triphosphate hydrolases"/>
    <property type="match status" value="1"/>
</dbReference>
<keyword evidence="11" id="KW-1185">Reference proteome</keyword>
<evidence type="ECO:0000259" key="8">
    <source>
        <dbReference type="PROSITE" id="PS50893"/>
    </source>
</evidence>
<gene>
    <name evidence="10" type="primary">cydC</name>
    <name evidence="10" type="ORF">HN018_07345</name>
</gene>
<evidence type="ECO:0000256" key="3">
    <source>
        <dbReference type="ARBA" id="ARBA00022741"/>
    </source>
</evidence>
<evidence type="ECO:0000256" key="5">
    <source>
        <dbReference type="ARBA" id="ARBA00022989"/>
    </source>
</evidence>
<feature type="transmembrane region" description="Helical" evidence="7">
    <location>
        <begin position="284"/>
        <end position="303"/>
    </location>
</feature>
<dbReference type="GO" id="GO:0005886">
    <property type="term" value="C:plasma membrane"/>
    <property type="evidence" value="ECO:0007669"/>
    <property type="project" value="UniProtKB-SubCell"/>
</dbReference>
<dbReference type="SUPFAM" id="SSF90123">
    <property type="entry name" value="ABC transporter transmembrane region"/>
    <property type="match status" value="1"/>
</dbReference>
<evidence type="ECO:0000259" key="9">
    <source>
        <dbReference type="PROSITE" id="PS50929"/>
    </source>
</evidence>
<dbReference type="NCBIfam" id="TIGR02868">
    <property type="entry name" value="CydC"/>
    <property type="match status" value="1"/>
</dbReference>
<dbReference type="Gene3D" id="3.40.50.300">
    <property type="entry name" value="P-loop containing nucleotide triphosphate hydrolases"/>
    <property type="match status" value="1"/>
</dbReference>
<feature type="transmembrane region" description="Helical" evidence="7">
    <location>
        <begin position="252"/>
        <end position="278"/>
    </location>
</feature>
<accession>A0A6M8HN80</accession>
<reference evidence="10 11" key="1">
    <citation type="journal article" date="2014" name="World J. Microbiol. Biotechnol.">
        <title>Biodiversity and physiological characteristics of Antarctic and Arctic lichens-associated bacteria.</title>
        <authorList>
            <person name="Lee Y.M."/>
            <person name="Kim E.H."/>
            <person name="Lee H.K."/>
            <person name="Hong S.G."/>
        </authorList>
    </citation>
    <scope>NUCLEOTIDE SEQUENCE [LARGE SCALE GENOMIC DNA]</scope>
    <source>
        <strain evidence="10 11">PAMC 26569</strain>
    </source>
</reference>
<comment type="subcellular location">
    <subcellularLocation>
        <location evidence="1">Cell membrane</location>
        <topology evidence="1">Multi-pass membrane protein</topology>
    </subcellularLocation>
</comment>
<dbReference type="InterPro" id="IPR003439">
    <property type="entry name" value="ABC_transporter-like_ATP-bd"/>
</dbReference>
<dbReference type="KEGG" id="lck:HN018_07345"/>
<dbReference type="EMBL" id="CP053708">
    <property type="protein sequence ID" value="QKE89883.1"/>
    <property type="molecule type" value="Genomic_DNA"/>
</dbReference>
<keyword evidence="5 7" id="KW-1133">Transmembrane helix</keyword>
<dbReference type="InterPro" id="IPR014223">
    <property type="entry name" value="ABC_CydC/D"/>
</dbReference>
<dbReference type="InterPro" id="IPR039421">
    <property type="entry name" value="Type_1_exporter"/>
</dbReference>
<dbReference type="RefSeq" id="WP_171834871.1">
    <property type="nucleotide sequence ID" value="NZ_CP053708.1"/>
</dbReference>
<evidence type="ECO:0000256" key="7">
    <source>
        <dbReference type="SAM" id="Phobius"/>
    </source>
</evidence>
<dbReference type="SMART" id="SM00382">
    <property type="entry name" value="AAA"/>
    <property type="match status" value="1"/>
</dbReference>
<name>A0A6M8HN80_9PROT</name>
<feature type="transmembrane region" description="Helical" evidence="7">
    <location>
        <begin position="33"/>
        <end position="56"/>
    </location>
</feature>
<evidence type="ECO:0000256" key="2">
    <source>
        <dbReference type="ARBA" id="ARBA00022692"/>
    </source>
</evidence>
<sequence>MSDLADHDSGTSGQGLRPILTILSLWRRRAPGLVIGLIVSVLAFGFGLALLGASGLRLAGTGAGIVLASALLLRLLGVGRVVLRYGERLTTHDAMFRALADLRVWFFRKLARSAAGGLGFRRSGDLLSRMVGDVEALDGLYLRILVPLAGGLVALPIVFLLALHHGLGLALVLALLFVLAAFVLPFLAGRLVNHDSAALAGRSARLRVSVLDLVSGLREVRAFNAEGRMLAGLQARESALLSLQQTLAHRNAVAGAASFLCQQLAVVVVLASVAGLAFGRMNPIFATLLLFVLFACFEIVGGLTRAGALAGHVAHAAGRVVGVDAGIAPPVPAVAPATPSGHALRFRDVGFRWQPDRPPVFEHLTLDIPQGARIAVLGPSGSGKSSLAALLLRVAAPQTGAISLGGVDLAELDEATLRSSIAWLSQSTHLFDDTIRANLLLGRPGATDAELWQALDQAAVGDVVRGLPDTLDNWLGEGGAGLSGGQGRRIALARTLLSPAPILILDEPGAGLDAETEQAFLATLNTVAAGRTVILIAHRLTGVERLDRIWRLSNGIATAAAG</sequence>
<keyword evidence="4" id="KW-0067">ATP-binding</keyword>
<evidence type="ECO:0000256" key="6">
    <source>
        <dbReference type="ARBA" id="ARBA00023136"/>
    </source>
</evidence>
<dbReference type="Pfam" id="PF00005">
    <property type="entry name" value="ABC_tran"/>
    <property type="match status" value="1"/>
</dbReference>